<evidence type="ECO:0000313" key="2">
    <source>
        <dbReference type="EMBL" id="PRB91926.1"/>
    </source>
</evidence>
<evidence type="ECO:0000313" key="1">
    <source>
        <dbReference type="EMBL" id="PRB86173.1"/>
    </source>
</evidence>
<dbReference type="EMBL" id="PCPP01000001">
    <property type="protein sequence ID" value="PRB86173.1"/>
    <property type="molecule type" value="Genomic_DNA"/>
</dbReference>
<comment type="caution">
    <text evidence="1">The sequence shown here is derived from an EMBL/GenBank/DDBJ whole genome shotgun (WGS) entry which is preliminary data.</text>
</comment>
<gene>
    <name evidence="1" type="ORF">CQ022_07960</name>
    <name evidence="2" type="ORF">CQ033_01630</name>
</gene>
<accession>A0A2S9D075</accession>
<dbReference type="EMBL" id="PCPH01000001">
    <property type="protein sequence ID" value="PRB91926.1"/>
    <property type="molecule type" value="Genomic_DNA"/>
</dbReference>
<dbReference type="Proteomes" id="UP000238325">
    <property type="component" value="Unassembled WGS sequence"/>
</dbReference>
<dbReference type="Proteomes" id="UP000238534">
    <property type="component" value="Unassembled WGS sequence"/>
</dbReference>
<evidence type="ECO:0000313" key="4">
    <source>
        <dbReference type="Proteomes" id="UP000238534"/>
    </source>
</evidence>
<dbReference type="AlphaFoldDB" id="A0A2S9D075"/>
<dbReference type="OrthoDB" id="1256233at2"/>
<evidence type="ECO:0000313" key="3">
    <source>
        <dbReference type="Proteomes" id="UP000238325"/>
    </source>
</evidence>
<sequence>MSSKQLNFFITHLEHEKINELIKKEEVAVILKKDITPTSEVSISEKLPIVEDDIFQVYFSSSEFLEKIVVLSTDDGKRYFDIDESYLLQFNLGGFYPYDKNFLQRGRFYYVKDYYNKQDVLEKKSNEFIEWCDHFIKEFRKEFLNKYPKGDIFLYSDSAIKWIEENNATLINGGQQWKAN</sequence>
<keyword evidence="3" id="KW-1185">Reference proteome</keyword>
<reference evidence="3 4" key="1">
    <citation type="submission" date="2017-09" db="EMBL/GenBank/DDBJ databases">
        <title>Genomic, metabolic, and phenotypic characteristics of bacterial isolates from the natural microbiome of the model nematode Caenorhabditis elegans.</title>
        <authorList>
            <person name="Zimmermann J."/>
            <person name="Obeng N."/>
            <person name="Yang W."/>
            <person name="Obeng O."/>
            <person name="Kissoyan K."/>
            <person name="Pees B."/>
            <person name="Dirksen P."/>
            <person name="Hoppner M."/>
            <person name="Franke A."/>
            <person name="Rosenstiel P."/>
            <person name="Leippe M."/>
            <person name="Dierking K."/>
            <person name="Kaleta C."/>
            <person name="Schulenburg H."/>
        </authorList>
    </citation>
    <scope>NUCLEOTIDE SEQUENCE [LARGE SCALE GENOMIC DNA]</scope>
    <source>
        <strain evidence="1 4">MYb25</strain>
        <strain evidence="2 3">MYb44</strain>
    </source>
</reference>
<proteinExistence type="predicted"/>
<protein>
    <submittedName>
        <fullName evidence="1">Uncharacterized protein</fullName>
    </submittedName>
</protein>
<organism evidence="1 4">
    <name type="scientific">Chryseobacterium culicis</name>
    <dbReference type="NCBI Taxonomy" id="680127"/>
    <lineage>
        <taxon>Bacteria</taxon>
        <taxon>Pseudomonadati</taxon>
        <taxon>Bacteroidota</taxon>
        <taxon>Flavobacteriia</taxon>
        <taxon>Flavobacteriales</taxon>
        <taxon>Weeksellaceae</taxon>
        <taxon>Chryseobacterium group</taxon>
        <taxon>Chryseobacterium</taxon>
    </lineage>
</organism>
<name>A0A2S9D075_CHRCI</name>
<dbReference type="RefSeq" id="WP_105680905.1">
    <property type="nucleotide sequence ID" value="NZ_JBBGZD010000001.1"/>
</dbReference>